<evidence type="ECO:0000256" key="2">
    <source>
        <dbReference type="SAM" id="MobiDB-lite"/>
    </source>
</evidence>
<name>A0AAV2L0I5_KNICA</name>
<organism evidence="3 4">
    <name type="scientific">Knipowitschia caucasica</name>
    <name type="common">Caucasian dwarf goby</name>
    <name type="synonym">Pomatoschistus caucasicus</name>
    <dbReference type="NCBI Taxonomy" id="637954"/>
    <lineage>
        <taxon>Eukaryota</taxon>
        <taxon>Metazoa</taxon>
        <taxon>Chordata</taxon>
        <taxon>Craniata</taxon>
        <taxon>Vertebrata</taxon>
        <taxon>Euteleostomi</taxon>
        <taxon>Actinopterygii</taxon>
        <taxon>Neopterygii</taxon>
        <taxon>Teleostei</taxon>
        <taxon>Neoteleostei</taxon>
        <taxon>Acanthomorphata</taxon>
        <taxon>Gobiaria</taxon>
        <taxon>Gobiiformes</taxon>
        <taxon>Gobioidei</taxon>
        <taxon>Gobiidae</taxon>
        <taxon>Gobiinae</taxon>
        <taxon>Knipowitschia</taxon>
    </lineage>
</organism>
<sequence>MHSRIDETPKKKVSFSPITAICEFDRDEPPAAVSKSHELNSDQETEEQLIQETSGLKGPEELGLSMQARHQDSSLATQKKSVSGLLQEKCDCEKILKQREEQNKELLREAAELKEKVAELEDGKRELNDEALNWIEELKSKDMLAMQVNKLRSDLVDQKKLFSEGEAQQKAIKENLALSQSRCQELQEQLQEATGKCDCKKTIQQTEERNVELLREARDLKDQVVRLKEEKRQSDIDTLKWKEELKKKEKLVNWVKKLRSSLAAQKKLVSEVEERNIELVREATELKNQVIRLDEVENDRKDSLRQLQQELANTQHDLELKKECCKKLEQDNVSLLRNVEQLNRNLAESGNLSQSPNTYVEEQEKAHVVAAQKLQNSDQEEIVQSLNSELARRNKTIEYQILKIAGPEKQVWQSDVLKGEIGELKRENLRLLRCVDLKERKRGIATQKLQEALSASVVSAAAIKSLEEAIHKFAIEIAQKEATIVRQSYKIAALQKQVQESVGFKAAVEESKKEIVRLRNSKDREEAHAQRLHVLSTSSAMAERREKELHKLMFDIVQQETTIKCQSFQIEGLNKLAREAVRVKRELEE</sequence>
<evidence type="ECO:0000256" key="1">
    <source>
        <dbReference type="SAM" id="Coils"/>
    </source>
</evidence>
<keyword evidence="1" id="KW-0175">Coiled coil</keyword>
<gene>
    <name evidence="3" type="ORF">KC01_LOCUS23518</name>
</gene>
<feature type="region of interest" description="Disordered" evidence="2">
    <location>
        <begin position="26"/>
        <end position="54"/>
    </location>
</feature>
<dbReference type="EMBL" id="OZ035842">
    <property type="protein sequence ID" value="CAL1594565.1"/>
    <property type="molecule type" value="Genomic_DNA"/>
</dbReference>
<protein>
    <submittedName>
        <fullName evidence="3">Uncharacterized protein</fullName>
    </submittedName>
</protein>
<dbReference type="AlphaFoldDB" id="A0AAV2L0I5"/>
<feature type="coiled-coil region" evidence="1">
    <location>
        <begin position="169"/>
        <end position="345"/>
    </location>
</feature>
<feature type="compositionally biased region" description="Basic and acidic residues" evidence="2">
    <location>
        <begin position="26"/>
        <end position="40"/>
    </location>
</feature>
<evidence type="ECO:0000313" key="3">
    <source>
        <dbReference type="EMBL" id="CAL1594565.1"/>
    </source>
</evidence>
<proteinExistence type="predicted"/>
<keyword evidence="4" id="KW-1185">Reference proteome</keyword>
<reference evidence="3 4" key="1">
    <citation type="submission" date="2024-04" db="EMBL/GenBank/DDBJ databases">
        <authorList>
            <person name="Waldvogel A.-M."/>
            <person name="Schoenle A."/>
        </authorList>
    </citation>
    <scope>NUCLEOTIDE SEQUENCE [LARGE SCALE GENOMIC DNA]</scope>
</reference>
<evidence type="ECO:0000313" key="4">
    <source>
        <dbReference type="Proteomes" id="UP001497482"/>
    </source>
</evidence>
<accession>A0AAV2L0I5</accession>
<dbReference type="Proteomes" id="UP001497482">
    <property type="component" value="Chromosome 20"/>
</dbReference>
<feature type="coiled-coil region" evidence="1">
    <location>
        <begin position="96"/>
        <end position="137"/>
    </location>
</feature>